<protein>
    <submittedName>
        <fullName evidence="2">DUF2690 domain-containing protein</fullName>
    </submittedName>
</protein>
<dbReference type="RefSeq" id="WP_386435146.1">
    <property type="nucleotide sequence ID" value="NZ_JBHSBB010000026.1"/>
</dbReference>
<feature type="chain" id="PRO_5047303285" evidence="1">
    <location>
        <begin position="29"/>
        <end position="168"/>
    </location>
</feature>
<dbReference type="InterPro" id="IPR021224">
    <property type="entry name" value="DUF2690"/>
</dbReference>
<comment type="caution">
    <text evidence="2">The sequence shown here is derived from an EMBL/GenBank/DDBJ whole genome shotgun (WGS) entry which is preliminary data.</text>
</comment>
<feature type="signal peptide" evidence="1">
    <location>
        <begin position="1"/>
        <end position="28"/>
    </location>
</feature>
<reference evidence="3" key="1">
    <citation type="journal article" date="2019" name="Int. J. Syst. Evol. Microbiol.">
        <title>The Global Catalogue of Microorganisms (GCM) 10K type strain sequencing project: providing services to taxonomists for standard genome sequencing and annotation.</title>
        <authorList>
            <consortium name="The Broad Institute Genomics Platform"/>
            <consortium name="The Broad Institute Genome Sequencing Center for Infectious Disease"/>
            <person name="Wu L."/>
            <person name="Ma J."/>
        </authorList>
    </citation>
    <scope>NUCLEOTIDE SEQUENCE [LARGE SCALE GENOMIC DNA]</scope>
    <source>
        <strain evidence="3">CGMCC 4.7237</strain>
    </source>
</reference>
<gene>
    <name evidence="2" type="ORF">ACFO3J_28320</name>
</gene>
<keyword evidence="3" id="KW-1185">Reference proteome</keyword>
<evidence type="ECO:0000313" key="2">
    <source>
        <dbReference type="EMBL" id="MFC4035345.1"/>
    </source>
</evidence>
<dbReference type="Proteomes" id="UP001595765">
    <property type="component" value="Unassembled WGS sequence"/>
</dbReference>
<accession>A0ABV8HTR5</accession>
<evidence type="ECO:0000256" key="1">
    <source>
        <dbReference type="SAM" id="SignalP"/>
    </source>
</evidence>
<proteinExistence type="predicted"/>
<dbReference type="Pfam" id="PF10901">
    <property type="entry name" value="DUF2690"/>
    <property type="match status" value="1"/>
</dbReference>
<evidence type="ECO:0000313" key="3">
    <source>
        <dbReference type="Proteomes" id="UP001595765"/>
    </source>
</evidence>
<organism evidence="2 3">
    <name type="scientific">Streptomyces polygonati</name>
    <dbReference type="NCBI Taxonomy" id="1617087"/>
    <lineage>
        <taxon>Bacteria</taxon>
        <taxon>Bacillati</taxon>
        <taxon>Actinomycetota</taxon>
        <taxon>Actinomycetes</taxon>
        <taxon>Kitasatosporales</taxon>
        <taxon>Streptomycetaceae</taxon>
        <taxon>Streptomyces</taxon>
    </lineage>
</organism>
<sequence>MRVTGKRTLTLLATVASAVALAAVPAAAAPYDPYTGSNPATTGCQADAITIATRPINSQQATFGTMEVRYSPSCGTNWVRAVISVPVATNTVTKGIRRLSSQPDGHGGWLGFYEDYETDPAVGSSFGMQVYAPGSTCVFASSVVRDASGQILASTGTGIPYDPWVAIC</sequence>
<dbReference type="EMBL" id="JBHSBB010000026">
    <property type="protein sequence ID" value="MFC4035345.1"/>
    <property type="molecule type" value="Genomic_DNA"/>
</dbReference>
<name>A0ABV8HTR5_9ACTN</name>
<keyword evidence="1" id="KW-0732">Signal</keyword>